<evidence type="ECO:0000313" key="1">
    <source>
        <dbReference type="EMBL" id="ARN75822.1"/>
    </source>
</evidence>
<reference evidence="1 2" key="1">
    <citation type="submission" date="2016-11" db="EMBL/GenBank/DDBJ databases">
        <title>Trade-off between light-utilization and light-protection in marine flavobacteria.</title>
        <authorList>
            <person name="Kumagai Y."/>
        </authorList>
    </citation>
    <scope>NUCLEOTIDE SEQUENCE [LARGE SCALE GENOMIC DNA]</scope>
    <source>
        <strain evidence="1 2">NBRC 107125</strain>
    </source>
</reference>
<name>A0A1X9NHE4_9GAMM</name>
<evidence type="ECO:0000313" key="2">
    <source>
        <dbReference type="Proteomes" id="UP000193450"/>
    </source>
</evidence>
<gene>
    <name evidence="1" type="ORF">BST96_17955</name>
</gene>
<dbReference type="STRING" id="716816.BST96_17955"/>
<dbReference type="EMBL" id="CP019343">
    <property type="protein sequence ID" value="ARN75822.1"/>
    <property type="molecule type" value="Genomic_DNA"/>
</dbReference>
<dbReference type="KEGG" id="osg:BST96_17955"/>
<sequence>MLSTDTFHRIASLQPDIAAQLQHIMQLAPQTTDAELLSLCRSYIDAALQRQDWTPRLAV</sequence>
<keyword evidence="2" id="KW-1185">Reference proteome</keyword>
<dbReference type="RefSeq" id="WP_085760014.1">
    <property type="nucleotide sequence ID" value="NZ_CP019343.1"/>
</dbReference>
<protein>
    <submittedName>
        <fullName evidence="1">Uncharacterized protein</fullName>
    </submittedName>
</protein>
<organism evidence="1 2">
    <name type="scientific">Oceanicoccus sagamiensis</name>
    <dbReference type="NCBI Taxonomy" id="716816"/>
    <lineage>
        <taxon>Bacteria</taxon>
        <taxon>Pseudomonadati</taxon>
        <taxon>Pseudomonadota</taxon>
        <taxon>Gammaproteobacteria</taxon>
        <taxon>Cellvibrionales</taxon>
        <taxon>Spongiibacteraceae</taxon>
        <taxon>Oceanicoccus</taxon>
    </lineage>
</organism>
<dbReference type="AlphaFoldDB" id="A0A1X9NHE4"/>
<dbReference type="Proteomes" id="UP000193450">
    <property type="component" value="Chromosome"/>
</dbReference>
<proteinExistence type="predicted"/>
<accession>A0A1X9NHE4</accession>